<dbReference type="Gene3D" id="3.40.50.300">
    <property type="entry name" value="P-loop containing nucleotide triphosphate hydrolases"/>
    <property type="match status" value="2"/>
</dbReference>
<evidence type="ECO:0000256" key="2">
    <source>
        <dbReference type="ARBA" id="ARBA00022801"/>
    </source>
</evidence>
<evidence type="ECO:0000256" key="3">
    <source>
        <dbReference type="ARBA" id="ARBA00022806"/>
    </source>
</evidence>
<dbReference type="PROSITE" id="PS51194">
    <property type="entry name" value="HELICASE_CTER"/>
    <property type="match status" value="1"/>
</dbReference>
<dbReference type="SUPFAM" id="SSF52540">
    <property type="entry name" value="P-loop containing nucleoside triphosphate hydrolases"/>
    <property type="match status" value="1"/>
</dbReference>
<evidence type="ECO:0000256" key="4">
    <source>
        <dbReference type="ARBA" id="ARBA00022840"/>
    </source>
</evidence>
<dbReference type="InterPro" id="IPR049614">
    <property type="entry name" value="HrpB_DEXH"/>
</dbReference>
<sequence length="747" mass="80537">MSFDLARIGANLPVLATLPELEVALAESGAAVVQAPPGTGKTTLVPPFLHRVFGGKILVTGPRRVAVRAAARRLAQASGTRLGELVGYSVRGDHTPGSAVEFLTPGILVRRLLADPELPGVRAVVVDEVHERQLDSDLALAMLAELRQLRDDDFRVVAMSATVDAQRFAEFLHAPIVTTPAVTHPVAVHYAPAADRLRTSRAFLDHVCAQATGHKDATLVFLPGVREVNYVCEKLGAVAVPLHGRQSPAEQDAAFVEGYRIVVATGIAESSVTVPGVRVVIDAGLARVPRRDTARGMTGLVTESCTRSQAEQRAGRAGREGPGTVIRCYSEREFQHFSPHITPEIHTCDLTQAALLMACWGPLELINAPPAAALASARATLTQLGALHDGRVTDLGRRLARMPADPRLTRALIDAAPAVGSRAAARAVATLAYGDPSEARRFERFIDSHPDTGADAFALVTALAFPERIAKRLNENTVLLASGTRANITNPHGDWLAIAEVTRSGDAAKVHKAYPLAEKDALRILGVAEETVAELDEQGRVQGRRIRKAGAIELSATPVPLDARTRWDAVAAGYRAGTLPLPEDQQRIRERLAYLHAQLGAPWPAVDQNALHARLAEWLNPDLSVNLRNLIPWDLVATFDAEVPTHLTVSSGRRHKVTYSAERAVVAVKLQECFGLAESPRIAGQRVQFHLLSPAGRPLAITSDLRSFWAGPYAEVRKEMRGRYPKHPWPEDPWAATATAATTRASR</sequence>
<dbReference type="Gene3D" id="1.20.120.1080">
    <property type="match status" value="1"/>
</dbReference>
<dbReference type="Pfam" id="PF08482">
    <property type="entry name" value="HrpB_C"/>
    <property type="match status" value="1"/>
</dbReference>
<dbReference type="Pfam" id="PF04408">
    <property type="entry name" value="WHD_HA2"/>
    <property type="match status" value="1"/>
</dbReference>
<dbReference type="GO" id="GO:0016787">
    <property type="term" value="F:hydrolase activity"/>
    <property type="evidence" value="ECO:0007669"/>
    <property type="project" value="UniProtKB-KW"/>
</dbReference>
<dbReference type="GO" id="GO:0003676">
    <property type="term" value="F:nucleic acid binding"/>
    <property type="evidence" value="ECO:0007669"/>
    <property type="project" value="InterPro"/>
</dbReference>
<dbReference type="CDD" id="cd17990">
    <property type="entry name" value="DEXHc_HrpB"/>
    <property type="match status" value="1"/>
</dbReference>
<dbReference type="RefSeq" id="WP_146325540.1">
    <property type="nucleotide sequence ID" value="NZ_BAABLR010000013.1"/>
</dbReference>
<dbReference type="EMBL" id="VOHM01000034">
    <property type="protein sequence ID" value="TWT19031.1"/>
    <property type="molecule type" value="Genomic_DNA"/>
</dbReference>
<dbReference type="OrthoDB" id="9805617at2"/>
<dbReference type="InterPro" id="IPR048333">
    <property type="entry name" value="HA2_WH"/>
</dbReference>
<keyword evidence="1" id="KW-0547">Nucleotide-binding</keyword>
<dbReference type="InterPro" id="IPR011545">
    <property type="entry name" value="DEAD/DEAH_box_helicase_dom"/>
</dbReference>
<evidence type="ECO:0000259" key="6">
    <source>
        <dbReference type="PROSITE" id="PS51192"/>
    </source>
</evidence>
<dbReference type="SMART" id="SM00847">
    <property type="entry name" value="HA2"/>
    <property type="match status" value="1"/>
</dbReference>
<evidence type="ECO:0000259" key="7">
    <source>
        <dbReference type="PROSITE" id="PS51194"/>
    </source>
</evidence>
<proteinExistence type="predicted"/>
<dbReference type="Pfam" id="PF00270">
    <property type="entry name" value="DEAD"/>
    <property type="match status" value="1"/>
</dbReference>
<keyword evidence="4" id="KW-0067">ATP-binding</keyword>
<keyword evidence="2" id="KW-0378">Hydrolase</keyword>
<dbReference type="Pfam" id="PF00271">
    <property type="entry name" value="Helicase_C"/>
    <property type="match status" value="1"/>
</dbReference>
<reference evidence="8 9" key="1">
    <citation type="submission" date="2019-08" db="EMBL/GenBank/DDBJ databases">
        <authorList>
            <person name="Lei W."/>
        </authorList>
    </citation>
    <scope>NUCLEOTIDE SEQUENCE [LARGE SCALE GENOMIC DNA]</scope>
    <source>
        <strain evidence="8 9">CCUG 58627</strain>
    </source>
</reference>
<keyword evidence="9" id="KW-1185">Reference proteome</keyword>
<dbReference type="InterPro" id="IPR001650">
    <property type="entry name" value="Helicase_C-like"/>
</dbReference>
<keyword evidence="3 8" id="KW-0347">Helicase</keyword>
<feature type="compositionally biased region" description="Low complexity" evidence="5">
    <location>
        <begin position="735"/>
        <end position="747"/>
    </location>
</feature>
<protein>
    <submittedName>
        <fullName evidence="8">ATP-dependent RNA helicase</fullName>
    </submittedName>
</protein>
<dbReference type="PANTHER" id="PTHR43519:SF1">
    <property type="entry name" value="ATP-DEPENDENT RNA HELICASE HRPB"/>
    <property type="match status" value="1"/>
</dbReference>
<gene>
    <name evidence="8" type="ORF">FRX94_11770</name>
</gene>
<dbReference type="CDD" id="cd18791">
    <property type="entry name" value="SF2_C_RHA"/>
    <property type="match status" value="1"/>
</dbReference>
<feature type="domain" description="Helicase ATP-binding" evidence="6">
    <location>
        <begin position="22"/>
        <end position="181"/>
    </location>
</feature>
<accession>A0A5C5TXU3</accession>
<dbReference type="SMART" id="SM00490">
    <property type="entry name" value="HELICc"/>
    <property type="match status" value="1"/>
</dbReference>
<dbReference type="InterPro" id="IPR014001">
    <property type="entry name" value="Helicase_ATP-bd"/>
</dbReference>
<dbReference type="InterPro" id="IPR027417">
    <property type="entry name" value="P-loop_NTPase"/>
</dbReference>
<dbReference type="GO" id="GO:0004386">
    <property type="term" value="F:helicase activity"/>
    <property type="evidence" value="ECO:0007669"/>
    <property type="project" value="UniProtKB-KW"/>
</dbReference>
<comment type="caution">
    <text evidence="8">The sequence shown here is derived from an EMBL/GenBank/DDBJ whole genome shotgun (WGS) entry which is preliminary data.</text>
</comment>
<evidence type="ECO:0000313" key="8">
    <source>
        <dbReference type="EMBL" id="TWT19031.1"/>
    </source>
</evidence>
<evidence type="ECO:0000256" key="1">
    <source>
        <dbReference type="ARBA" id="ARBA00022741"/>
    </source>
</evidence>
<feature type="region of interest" description="Disordered" evidence="5">
    <location>
        <begin position="724"/>
        <end position="747"/>
    </location>
</feature>
<dbReference type="InterPro" id="IPR007502">
    <property type="entry name" value="Helicase-assoc_dom"/>
</dbReference>
<dbReference type="InterPro" id="IPR013689">
    <property type="entry name" value="RNA_helicase_ATP-dep_HrpB_C"/>
</dbReference>
<organism evidence="8 9">
    <name type="scientific">Corynebacterium canis</name>
    <dbReference type="NCBI Taxonomy" id="679663"/>
    <lineage>
        <taxon>Bacteria</taxon>
        <taxon>Bacillati</taxon>
        <taxon>Actinomycetota</taxon>
        <taxon>Actinomycetes</taxon>
        <taxon>Mycobacteriales</taxon>
        <taxon>Corynebacteriaceae</taxon>
        <taxon>Corynebacterium</taxon>
    </lineage>
</organism>
<dbReference type="PANTHER" id="PTHR43519">
    <property type="entry name" value="ATP-DEPENDENT RNA HELICASE HRPB"/>
    <property type="match status" value="1"/>
</dbReference>
<dbReference type="PROSITE" id="PS51192">
    <property type="entry name" value="HELICASE_ATP_BIND_1"/>
    <property type="match status" value="1"/>
</dbReference>
<feature type="domain" description="Helicase C-terminal" evidence="7">
    <location>
        <begin position="203"/>
        <end position="361"/>
    </location>
</feature>
<dbReference type="AlphaFoldDB" id="A0A5C5TXU3"/>
<evidence type="ECO:0000313" key="9">
    <source>
        <dbReference type="Proteomes" id="UP000320791"/>
    </source>
</evidence>
<dbReference type="GO" id="GO:0005524">
    <property type="term" value="F:ATP binding"/>
    <property type="evidence" value="ECO:0007669"/>
    <property type="project" value="UniProtKB-KW"/>
</dbReference>
<dbReference type="SMART" id="SM00487">
    <property type="entry name" value="DEXDc"/>
    <property type="match status" value="1"/>
</dbReference>
<dbReference type="Proteomes" id="UP000320791">
    <property type="component" value="Unassembled WGS sequence"/>
</dbReference>
<evidence type="ECO:0000256" key="5">
    <source>
        <dbReference type="SAM" id="MobiDB-lite"/>
    </source>
</evidence>
<name>A0A5C5TXU3_9CORY</name>